<dbReference type="EMBL" id="MGGP01000014">
    <property type="protein sequence ID" value="OGM32458.1"/>
    <property type="molecule type" value="Genomic_DNA"/>
</dbReference>
<dbReference type="Gene3D" id="1.10.150.20">
    <property type="entry name" value="5' to 3' exonuclease, C-terminal subdomain"/>
    <property type="match status" value="1"/>
</dbReference>
<dbReference type="PANTHER" id="PTHR42646:SF2">
    <property type="entry name" value="5'-3' EXONUCLEASE FAMILY PROTEIN"/>
    <property type="match status" value="1"/>
</dbReference>
<dbReference type="Proteomes" id="UP000178870">
    <property type="component" value="Unassembled WGS sequence"/>
</dbReference>
<accession>A0A1F7Z0H1</accession>
<dbReference type="SMART" id="SM00279">
    <property type="entry name" value="HhH2"/>
    <property type="match status" value="1"/>
</dbReference>
<dbReference type="InterPro" id="IPR020046">
    <property type="entry name" value="5-3_exonucl_a-hlix_arch_N"/>
</dbReference>
<dbReference type="CDD" id="cd09859">
    <property type="entry name" value="PIN_53EXO"/>
    <property type="match status" value="1"/>
</dbReference>
<evidence type="ECO:0000313" key="6">
    <source>
        <dbReference type="Proteomes" id="UP000178870"/>
    </source>
</evidence>
<dbReference type="SMART" id="SM00475">
    <property type="entry name" value="53EXOc"/>
    <property type="match status" value="1"/>
</dbReference>
<dbReference type="AlphaFoldDB" id="A0A1F7Z0H1"/>
<sequence length="301" mass="33852">MNKLVLFDGNAIMHRAYHALPPLTARNGEPINAVYGLISMLLKVIQDVAPTHIIFAFDRPEPTFRKKILESYQAQRPEMEEALSTQFEKAQNVIRALGIPIYDKAGFEADDVIGSIAEKVKKAKIKTLIITGDRDMLQLVDEKGETFLYMPLKGLTDAKEFGVKETVERMGVGPGQIVDFKALVGDPSDNYKGVPGIGPKTAVTLLAKYKTLDNIYKYLDELPEKLKEKLTTFKDSAYQSQTLAKIVTDVDINFDLGKAKSWQLDSDKVTQLFEQYGFRTLSRRVKEVGKKVEEEKQMSLL</sequence>
<dbReference type="PANTHER" id="PTHR42646">
    <property type="entry name" value="FLAP ENDONUCLEASE XNI"/>
    <property type="match status" value="1"/>
</dbReference>
<keyword evidence="2" id="KW-0378">Hydrolase</keyword>
<dbReference type="InterPro" id="IPR029060">
    <property type="entry name" value="PIN-like_dom_sf"/>
</dbReference>
<dbReference type="InterPro" id="IPR008918">
    <property type="entry name" value="HhH2"/>
</dbReference>
<dbReference type="InterPro" id="IPR002421">
    <property type="entry name" value="5-3_exonuclease"/>
</dbReference>
<keyword evidence="1" id="KW-0540">Nuclease</keyword>
<dbReference type="FunFam" id="1.10.150.20:FF:000003">
    <property type="entry name" value="DNA polymerase I"/>
    <property type="match status" value="1"/>
</dbReference>
<dbReference type="InterPro" id="IPR036279">
    <property type="entry name" value="5-3_exonuclease_C_sf"/>
</dbReference>
<evidence type="ECO:0000259" key="4">
    <source>
        <dbReference type="SMART" id="SM00475"/>
    </source>
</evidence>
<dbReference type="InterPro" id="IPR020045">
    <property type="entry name" value="DNA_polI_H3TH"/>
</dbReference>
<proteinExistence type="predicted"/>
<evidence type="ECO:0000256" key="1">
    <source>
        <dbReference type="ARBA" id="ARBA00022722"/>
    </source>
</evidence>
<keyword evidence="3" id="KW-0238">DNA-binding</keyword>
<evidence type="ECO:0000256" key="2">
    <source>
        <dbReference type="ARBA" id="ARBA00022801"/>
    </source>
</evidence>
<dbReference type="Gene3D" id="3.40.50.1010">
    <property type="entry name" value="5'-nuclease"/>
    <property type="match status" value="1"/>
</dbReference>
<protein>
    <recommendedName>
        <fullName evidence="4">5'-3' exonuclease domain-containing protein</fullName>
    </recommendedName>
</protein>
<dbReference type="SUPFAM" id="SSF47807">
    <property type="entry name" value="5' to 3' exonuclease, C-terminal subdomain"/>
    <property type="match status" value="1"/>
</dbReference>
<comment type="caution">
    <text evidence="5">The sequence shown here is derived from an EMBL/GenBank/DDBJ whole genome shotgun (WGS) entry which is preliminary data.</text>
</comment>
<evidence type="ECO:0000256" key="3">
    <source>
        <dbReference type="ARBA" id="ARBA00023125"/>
    </source>
</evidence>
<feature type="domain" description="5'-3' exonuclease" evidence="4">
    <location>
        <begin position="2"/>
        <end position="262"/>
    </location>
</feature>
<gene>
    <name evidence="5" type="ORF">A2803_03235</name>
</gene>
<dbReference type="CDD" id="cd09898">
    <property type="entry name" value="H3TH_53EXO"/>
    <property type="match status" value="1"/>
</dbReference>
<reference evidence="5 6" key="1">
    <citation type="journal article" date="2016" name="Nat. Commun.">
        <title>Thousands of microbial genomes shed light on interconnected biogeochemical processes in an aquifer system.</title>
        <authorList>
            <person name="Anantharaman K."/>
            <person name="Brown C.T."/>
            <person name="Hug L.A."/>
            <person name="Sharon I."/>
            <person name="Castelle C.J."/>
            <person name="Probst A.J."/>
            <person name="Thomas B.C."/>
            <person name="Singh A."/>
            <person name="Wilkins M.J."/>
            <person name="Karaoz U."/>
            <person name="Brodie E.L."/>
            <person name="Williams K.H."/>
            <person name="Hubbard S.S."/>
            <person name="Banfield J.F."/>
        </authorList>
    </citation>
    <scope>NUCLEOTIDE SEQUENCE [LARGE SCALE GENOMIC DNA]</scope>
</reference>
<dbReference type="Pfam" id="PF01367">
    <property type="entry name" value="5_3_exonuc"/>
    <property type="match status" value="1"/>
</dbReference>
<dbReference type="SUPFAM" id="SSF88723">
    <property type="entry name" value="PIN domain-like"/>
    <property type="match status" value="1"/>
</dbReference>
<dbReference type="GO" id="GO:0017108">
    <property type="term" value="F:5'-flap endonuclease activity"/>
    <property type="evidence" value="ECO:0007669"/>
    <property type="project" value="InterPro"/>
</dbReference>
<dbReference type="InterPro" id="IPR038969">
    <property type="entry name" value="FEN"/>
</dbReference>
<dbReference type="GO" id="GO:0003677">
    <property type="term" value="F:DNA binding"/>
    <property type="evidence" value="ECO:0007669"/>
    <property type="project" value="UniProtKB-KW"/>
</dbReference>
<organism evidence="5 6">
    <name type="scientific">Candidatus Woesebacteria bacterium RIFCSPHIGHO2_01_FULL_44_21</name>
    <dbReference type="NCBI Taxonomy" id="1802503"/>
    <lineage>
        <taxon>Bacteria</taxon>
        <taxon>Candidatus Woeseibacteriota</taxon>
    </lineage>
</organism>
<dbReference type="GO" id="GO:0008409">
    <property type="term" value="F:5'-3' exonuclease activity"/>
    <property type="evidence" value="ECO:0007669"/>
    <property type="project" value="InterPro"/>
</dbReference>
<name>A0A1F7Z0H1_9BACT</name>
<dbReference type="GO" id="GO:0033567">
    <property type="term" value="P:DNA replication, Okazaki fragment processing"/>
    <property type="evidence" value="ECO:0007669"/>
    <property type="project" value="InterPro"/>
</dbReference>
<dbReference type="Pfam" id="PF02739">
    <property type="entry name" value="5_3_exonuc_N"/>
    <property type="match status" value="1"/>
</dbReference>
<evidence type="ECO:0000313" key="5">
    <source>
        <dbReference type="EMBL" id="OGM32458.1"/>
    </source>
</evidence>